<comment type="caution">
    <text evidence="6">The sequence shown here is derived from an EMBL/GenBank/DDBJ whole genome shotgun (WGS) entry which is preliminary data.</text>
</comment>
<evidence type="ECO:0000313" key="6">
    <source>
        <dbReference type="EMBL" id="TWB09199.1"/>
    </source>
</evidence>
<dbReference type="PROSITE" id="PS50931">
    <property type="entry name" value="HTH_LYSR"/>
    <property type="match status" value="1"/>
</dbReference>
<proteinExistence type="inferred from homology"/>
<dbReference type="GO" id="GO:0003700">
    <property type="term" value="F:DNA-binding transcription factor activity"/>
    <property type="evidence" value="ECO:0007669"/>
    <property type="project" value="InterPro"/>
</dbReference>
<evidence type="ECO:0000313" key="7">
    <source>
        <dbReference type="Proteomes" id="UP000319859"/>
    </source>
</evidence>
<sequence>MDWEDLRHFAALATGGTLSAAARTLGVEHATVARRVAALEQALGLKLVDRRGRRLALTAEGERIAAVADRMARDARTVRRLADGARSDIAGTVTISAPPALAVLLLAPVLAALRQRHPALTLTLLGEVRSASLERREADIAVRMSRPTEGDLTARKLVPLPFHLYATPAYLAATAPAGWVFIGSAAPLDQSPQQQVLEGLAAGRPTVFQGNTVEIQQAAAASGIGVALLPDFMAANDPRLAAVPGPPVLSRDMWLVVHSDMTASAPIRATLRCIEEEVAARLARPA</sequence>
<dbReference type="Gene3D" id="3.40.190.290">
    <property type="match status" value="1"/>
</dbReference>
<dbReference type="InterPro" id="IPR000847">
    <property type="entry name" value="LysR_HTH_N"/>
</dbReference>
<dbReference type="SUPFAM" id="SSF53850">
    <property type="entry name" value="Periplasmic binding protein-like II"/>
    <property type="match status" value="1"/>
</dbReference>
<dbReference type="SUPFAM" id="SSF46785">
    <property type="entry name" value="Winged helix' DNA-binding domain"/>
    <property type="match status" value="1"/>
</dbReference>
<comment type="similarity">
    <text evidence="1">Belongs to the LysR transcriptional regulatory family.</text>
</comment>
<reference evidence="6 7" key="1">
    <citation type="submission" date="2019-06" db="EMBL/GenBank/DDBJ databases">
        <title>Genomic Encyclopedia of Type Strains, Phase IV (KMG-V): Genome sequencing to study the core and pangenomes of soil and plant-associated prokaryotes.</title>
        <authorList>
            <person name="Whitman W."/>
        </authorList>
    </citation>
    <scope>NUCLEOTIDE SEQUENCE [LARGE SCALE GENOMIC DNA]</scope>
    <source>
        <strain evidence="6 7">BR 11880</strain>
    </source>
</reference>
<keyword evidence="4" id="KW-0804">Transcription</keyword>
<dbReference type="GO" id="GO:0043565">
    <property type="term" value="F:sequence-specific DNA binding"/>
    <property type="evidence" value="ECO:0007669"/>
    <property type="project" value="TreeGrafter"/>
</dbReference>
<accession>A0A560EIJ8</accession>
<dbReference type="PANTHER" id="PTHR30537">
    <property type="entry name" value="HTH-TYPE TRANSCRIPTIONAL REGULATOR"/>
    <property type="match status" value="1"/>
</dbReference>
<dbReference type="Proteomes" id="UP000319859">
    <property type="component" value="Unassembled WGS sequence"/>
</dbReference>
<dbReference type="InterPro" id="IPR005119">
    <property type="entry name" value="LysR_subst-bd"/>
</dbReference>
<dbReference type="EMBL" id="VITN01000045">
    <property type="protein sequence ID" value="TWB09199.1"/>
    <property type="molecule type" value="Genomic_DNA"/>
</dbReference>
<dbReference type="Pfam" id="PF03466">
    <property type="entry name" value="LysR_substrate"/>
    <property type="match status" value="1"/>
</dbReference>
<evidence type="ECO:0000256" key="4">
    <source>
        <dbReference type="ARBA" id="ARBA00023163"/>
    </source>
</evidence>
<dbReference type="PANTHER" id="PTHR30537:SF3">
    <property type="entry name" value="TRANSCRIPTIONAL REGULATORY PROTEIN"/>
    <property type="match status" value="1"/>
</dbReference>
<keyword evidence="3 6" id="KW-0238">DNA-binding</keyword>
<dbReference type="InterPro" id="IPR036390">
    <property type="entry name" value="WH_DNA-bd_sf"/>
</dbReference>
<dbReference type="GO" id="GO:0006351">
    <property type="term" value="P:DNA-templated transcription"/>
    <property type="evidence" value="ECO:0007669"/>
    <property type="project" value="TreeGrafter"/>
</dbReference>
<dbReference type="InterPro" id="IPR036388">
    <property type="entry name" value="WH-like_DNA-bd_sf"/>
</dbReference>
<protein>
    <submittedName>
        <fullName evidence="6">DNA-binding transcriptional LysR family regulator</fullName>
    </submittedName>
</protein>
<dbReference type="OrthoDB" id="7333438at2"/>
<evidence type="ECO:0000256" key="2">
    <source>
        <dbReference type="ARBA" id="ARBA00023015"/>
    </source>
</evidence>
<dbReference type="Gene3D" id="1.10.10.10">
    <property type="entry name" value="Winged helix-like DNA-binding domain superfamily/Winged helix DNA-binding domain"/>
    <property type="match status" value="1"/>
</dbReference>
<dbReference type="InterPro" id="IPR058163">
    <property type="entry name" value="LysR-type_TF_proteobact-type"/>
</dbReference>
<evidence type="ECO:0000259" key="5">
    <source>
        <dbReference type="PROSITE" id="PS50931"/>
    </source>
</evidence>
<dbReference type="Pfam" id="PF00126">
    <property type="entry name" value="HTH_1"/>
    <property type="match status" value="1"/>
</dbReference>
<organism evidence="6 7">
    <name type="scientific">Nitrospirillum amazonense</name>
    <dbReference type="NCBI Taxonomy" id="28077"/>
    <lineage>
        <taxon>Bacteria</taxon>
        <taxon>Pseudomonadati</taxon>
        <taxon>Pseudomonadota</taxon>
        <taxon>Alphaproteobacteria</taxon>
        <taxon>Rhodospirillales</taxon>
        <taxon>Azospirillaceae</taxon>
        <taxon>Nitrospirillum</taxon>
    </lineage>
</organism>
<gene>
    <name evidence="6" type="ORF">FBZ89_14515</name>
</gene>
<feature type="domain" description="HTH lysR-type" evidence="5">
    <location>
        <begin position="1"/>
        <end position="58"/>
    </location>
</feature>
<evidence type="ECO:0000256" key="1">
    <source>
        <dbReference type="ARBA" id="ARBA00009437"/>
    </source>
</evidence>
<dbReference type="RefSeq" id="WP_145754715.1">
    <property type="nucleotide sequence ID" value="NZ_VITN01000045.1"/>
</dbReference>
<evidence type="ECO:0000256" key="3">
    <source>
        <dbReference type="ARBA" id="ARBA00023125"/>
    </source>
</evidence>
<keyword evidence="2" id="KW-0805">Transcription regulation</keyword>
<name>A0A560EIJ8_9PROT</name>
<dbReference type="AlphaFoldDB" id="A0A560EIJ8"/>